<feature type="domain" description="M23ase beta-sheet core" evidence="2">
    <location>
        <begin position="65"/>
        <end position="157"/>
    </location>
</feature>
<reference evidence="3 4" key="1">
    <citation type="submission" date="2020-07" db="EMBL/GenBank/DDBJ databases">
        <title>Sequencing the genomes of 1000 actinobacteria strains.</title>
        <authorList>
            <person name="Klenk H.-P."/>
        </authorList>
    </citation>
    <scope>NUCLEOTIDE SEQUENCE [LARGE SCALE GENOMIC DNA]</scope>
    <source>
        <strain evidence="3 4">DSM 15165</strain>
    </source>
</reference>
<keyword evidence="1" id="KW-0732">Signal</keyword>
<dbReference type="InterPro" id="IPR016047">
    <property type="entry name" value="M23ase_b-sheet_dom"/>
</dbReference>
<dbReference type="Proteomes" id="UP000578352">
    <property type="component" value="Unassembled WGS sequence"/>
</dbReference>
<dbReference type="RefSeq" id="WP_179605495.1">
    <property type="nucleotide sequence ID" value="NZ_BAABEH010000001.1"/>
</dbReference>
<gene>
    <name evidence="3" type="ORF">HNR13_001873</name>
</gene>
<evidence type="ECO:0000256" key="1">
    <source>
        <dbReference type="SAM" id="SignalP"/>
    </source>
</evidence>
<name>A0A853CRN2_9MICO</name>
<evidence type="ECO:0000259" key="2">
    <source>
        <dbReference type="Pfam" id="PF01551"/>
    </source>
</evidence>
<dbReference type="Pfam" id="PF01551">
    <property type="entry name" value="Peptidase_M23"/>
    <property type="match status" value="1"/>
</dbReference>
<feature type="chain" id="PRO_5033011468" description="M23ase beta-sheet core domain-containing protein" evidence="1">
    <location>
        <begin position="39"/>
        <end position="455"/>
    </location>
</feature>
<proteinExistence type="predicted"/>
<accession>A0A853CRN2</accession>
<comment type="caution">
    <text evidence="3">The sequence shown here is derived from an EMBL/GenBank/DDBJ whole genome shotgun (WGS) entry which is preliminary data.</text>
</comment>
<dbReference type="SUPFAM" id="SSF51261">
    <property type="entry name" value="Duplicated hybrid motif"/>
    <property type="match status" value="1"/>
</dbReference>
<dbReference type="PANTHER" id="PTHR21666">
    <property type="entry name" value="PEPTIDASE-RELATED"/>
    <property type="match status" value="1"/>
</dbReference>
<dbReference type="Gene3D" id="2.70.70.10">
    <property type="entry name" value="Glucose Permease (Domain IIA)"/>
    <property type="match status" value="1"/>
</dbReference>
<dbReference type="InterPro" id="IPR011055">
    <property type="entry name" value="Dup_hybrid_motif"/>
</dbReference>
<dbReference type="AlphaFoldDB" id="A0A853CRN2"/>
<dbReference type="GO" id="GO:0004222">
    <property type="term" value="F:metalloendopeptidase activity"/>
    <property type="evidence" value="ECO:0007669"/>
    <property type="project" value="TreeGrafter"/>
</dbReference>
<dbReference type="PANTHER" id="PTHR21666:SF270">
    <property type="entry name" value="MUREIN HYDROLASE ACTIVATOR ENVC"/>
    <property type="match status" value="1"/>
</dbReference>
<feature type="signal peptide" evidence="1">
    <location>
        <begin position="1"/>
        <end position="38"/>
    </location>
</feature>
<dbReference type="InterPro" id="IPR050570">
    <property type="entry name" value="Cell_wall_metabolism_enzyme"/>
</dbReference>
<evidence type="ECO:0000313" key="4">
    <source>
        <dbReference type="Proteomes" id="UP000578352"/>
    </source>
</evidence>
<dbReference type="EMBL" id="JACCFL010000001">
    <property type="protein sequence ID" value="NYJ23586.1"/>
    <property type="molecule type" value="Genomic_DNA"/>
</dbReference>
<sequence length="455" mass="45779">MKPAPSHRPSRALRRFAVIAATAFAFVLSGLIAVPAQAAPDYIYPTASRTVSDNFADHVRRGSANPGTDYAVPVGTSVQAVRAGTVTMSQWWGDGGNAVRIDHGGGVVTEYLHNSVLRVSVGQRVQQGETIALSGNTGSSTGPHLHIVLRINGVNVDFEKYVGTGSGGTLDSSALTYAAVLADGGTAIAKDDLYGSWTTLTGGVEDIAVASTAAGPVVVVLTKDGTVLSKHGLGGTWTTQTSGSRAIALTADETTGVSLAVLQKDGTLIAKTGLNAPWVTLTSGVSDVSIASDPVHGLTVAAVMGDSVVVKSGLFGGWVPVVSPAVRVAVASDSVNGPTIVALSTTGVVWAKTGISAPWLTLTSGVTSIAVASDPSTGPTVGVIQSNGDAIVKSGALNAPWVGVVSGAQQLSINSDPRRGPTMMYLSTAGGAAVKYGIGGTWTTITAGATAIALP</sequence>
<protein>
    <recommendedName>
        <fullName evidence="2">M23ase beta-sheet core domain-containing protein</fullName>
    </recommendedName>
</protein>
<organism evidence="3 4">
    <name type="scientific">Leifsonia shinshuensis</name>
    <dbReference type="NCBI Taxonomy" id="150026"/>
    <lineage>
        <taxon>Bacteria</taxon>
        <taxon>Bacillati</taxon>
        <taxon>Actinomycetota</taxon>
        <taxon>Actinomycetes</taxon>
        <taxon>Micrococcales</taxon>
        <taxon>Microbacteriaceae</taxon>
        <taxon>Leifsonia</taxon>
    </lineage>
</organism>
<evidence type="ECO:0000313" key="3">
    <source>
        <dbReference type="EMBL" id="NYJ23586.1"/>
    </source>
</evidence>
<dbReference type="CDD" id="cd12797">
    <property type="entry name" value="M23_peptidase"/>
    <property type="match status" value="1"/>
</dbReference>